<keyword evidence="2" id="KW-1185">Reference proteome</keyword>
<dbReference type="EMBL" id="JAPFFF010000060">
    <property type="protein sequence ID" value="KAK8837356.1"/>
    <property type="molecule type" value="Genomic_DNA"/>
</dbReference>
<name>A0ABR2GU08_9EUKA</name>
<proteinExistence type="predicted"/>
<evidence type="ECO:0008006" key="3">
    <source>
        <dbReference type="Google" id="ProtNLM"/>
    </source>
</evidence>
<dbReference type="Pfam" id="PF01221">
    <property type="entry name" value="Dynein_light"/>
    <property type="match status" value="1"/>
</dbReference>
<sequence length="103" mass="12151">MSFGDKMIKLSDKGEYDKVNVLENSMDYDKKNFAINTTRYGLRHYTSHFDCAKYIKEQFDSKYTGIWVAILRVRGYGSCYYSYSDNGHICFTMGEFIVDIFRK</sequence>
<protein>
    <recommendedName>
        <fullName evidence="3">Dynein light chain</fullName>
    </recommendedName>
</protein>
<dbReference type="SMART" id="SM01375">
    <property type="entry name" value="Dynein_light"/>
    <property type="match status" value="1"/>
</dbReference>
<dbReference type="Gene3D" id="3.30.740.10">
    <property type="entry name" value="Protein Inhibitor Of Neuronal Nitric Oxide Synthase"/>
    <property type="match status" value="1"/>
</dbReference>
<evidence type="ECO:0000313" key="2">
    <source>
        <dbReference type="Proteomes" id="UP001470230"/>
    </source>
</evidence>
<comment type="caution">
    <text evidence="1">The sequence shown here is derived from an EMBL/GenBank/DDBJ whole genome shotgun (WGS) entry which is preliminary data.</text>
</comment>
<dbReference type="SUPFAM" id="SSF54648">
    <property type="entry name" value="DLC"/>
    <property type="match status" value="1"/>
</dbReference>
<dbReference type="Proteomes" id="UP001470230">
    <property type="component" value="Unassembled WGS sequence"/>
</dbReference>
<organism evidence="1 2">
    <name type="scientific">Tritrichomonas musculus</name>
    <dbReference type="NCBI Taxonomy" id="1915356"/>
    <lineage>
        <taxon>Eukaryota</taxon>
        <taxon>Metamonada</taxon>
        <taxon>Parabasalia</taxon>
        <taxon>Tritrichomonadida</taxon>
        <taxon>Tritrichomonadidae</taxon>
        <taxon>Tritrichomonas</taxon>
    </lineage>
</organism>
<accession>A0ABR2GU08</accession>
<dbReference type="InterPro" id="IPR001372">
    <property type="entry name" value="Dynein_light_chain_typ-1/2"/>
</dbReference>
<gene>
    <name evidence="1" type="ORF">M9Y10_036789</name>
</gene>
<reference evidence="1 2" key="1">
    <citation type="submission" date="2024-04" db="EMBL/GenBank/DDBJ databases">
        <title>Tritrichomonas musculus Genome.</title>
        <authorList>
            <person name="Alves-Ferreira E."/>
            <person name="Grigg M."/>
            <person name="Lorenzi H."/>
            <person name="Galac M."/>
        </authorList>
    </citation>
    <scope>NUCLEOTIDE SEQUENCE [LARGE SCALE GENOMIC DNA]</scope>
    <source>
        <strain evidence="1 2">EAF2021</strain>
    </source>
</reference>
<evidence type="ECO:0000313" key="1">
    <source>
        <dbReference type="EMBL" id="KAK8837356.1"/>
    </source>
</evidence>
<dbReference type="InterPro" id="IPR037177">
    <property type="entry name" value="DLC_sf"/>
</dbReference>